<dbReference type="OrthoDB" id="280505at2"/>
<name>A0A5B9WG45_9BACT</name>
<dbReference type="KEGG" id="agv:OJF2_78640"/>
<protein>
    <recommendedName>
        <fullName evidence="3">Ferritin-like domain protein</fullName>
    </recommendedName>
</protein>
<evidence type="ECO:0000313" key="2">
    <source>
        <dbReference type="Proteomes" id="UP000324233"/>
    </source>
</evidence>
<proteinExistence type="predicted"/>
<dbReference type="EMBL" id="CP042998">
    <property type="protein sequence ID" value="QEH39249.1"/>
    <property type="molecule type" value="Genomic_DNA"/>
</dbReference>
<dbReference type="Proteomes" id="UP000324233">
    <property type="component" value="Plasmid pOJF2_1"/>
</dbReference>
<accession>A0A5B9WG45</accession>
<keyword evidence="1" id="KW-0614">Plasmid</keyword>
<geneLocation type="plasmid" evidence="2">
    <name>pojf2_1</name>
</geneLocation>
<dbReference type="RefSeq" id="WP_148599138.1">
    <property type="nucleotide sequence ID" value="NZ_CP042998.1"/>
</dbReference>
<sequence length="244" mass="25917">MDERLATAMKDGSFGAGWRPGAAAAGGPARQGRRSFFRRGAAAAAAAVAAYAGREAFGAGTNPNYLPSLYRGQNALEFQAIRTHENAHVTFLVNALGTYARPKPTFVNLVQPNLLAFAQTSKALENTGVGAYLGAAPVIYSRDYLAAAGSIMTIEARHAGYLDVLLNEIMTTNVYGDEQSFEMALSIEQVVDLAGPFIADLNGGPPLTFSTTPSPSNDVAILNFALALEYLEAEFYNVNVPRFA</sequence>
<dbReference type="AlphaFoldDB" id="A0A5B9WG45"/>
<dbReference type="Pfam" id="PF13668">
    <property type="entry name" value="Ferritin_2"/>
    <property type="match status" value="2"/>
</dbReference>
<evidence type="ECO:0000313" key="1">
    <source>
        <dbReference type="EMBL" id="QEH39249.1"/>
    </source>
</evidence>
<gene>
    <name evidence="1" type="ORF">OJF2_78640</name>
</gene>
<evidence type="ECO:0008006" key="3">
    <source>
        <dbReference type="Google" id="ProtNLM"/>
    </source>
</evidence>
<organism evidence="1 2">
    <name type="scientific">Aquisphaera giovannonii</name>
    <dbReference type="NCBI Taxonomy" id="406548"/>
    <lineage>
        <taxon>Bacteria</taxon>
        <taxon>Pseudomonadati</taxon>
        <taxon>Planctomycetota</taxon>
        <taxon>Planctomycetia</taxon>
        <taxon>Isosphaerales</taxon>
        <taxon>Isosphaeraceae</taxon>
        <taxon>Aquisphaera</taxon>
    </lineage>
</organism>
<reference evidence="1 2" key="1">
    <citation type="submission" date="2019-08" db="EMBL/GenBank/DDBJ databases">
        <title>Deep-cultivation of Planctomycetes and their phenomic and genomic characterization uncovers novel biology.</title>
        <authorList>
            <person name="Wiegand S."/>
            <person name="Jogler M."/>
            <person name="Boedeker C."/>
            <person name="Pinto D."/>
            <person name="Vollmers J."/>
            <person name="Rivas-Marin E."/>
            <person name="Kohn T."/>
            <person name="Peeters S.H."/>
            <person name="Heuer A."/>
            <person name="Rast P."/>
            <person name="Oberbeckmann S."/>
            <person name="Bunk B."/>
            <person name="Jeske O."/>
            <person name="Meyerdierks A."/>
            <person name="Storesund J.E."/>
            <person name="Kallscheuer N."/>
            <person name="Luecker S."/>
            <person name="Lage O.M."/>
            <person name="Pohl T."/>
            <person name="Merkel B.J."/>
            <person name="Hornburger P."/>
            <person name="Mueller R.-W."/>
            <person name="Bruemmer F."/>
            <person name="Labrenz M."/>
            <person name="Spormann A.M."/>
            <person name="Op den Camp H."/>
            <person name="Overmann J."/>
            <person name="Amann R."/>
            <person name="Jetten M.S.M."/>
            <person name="Mascher T."/>
            <person name="Medema M.H."/>
            <person name="Devos D.P."/>
            <person name="Kaster A.-K."/>
            <person name="Ovreas L."/>
            <person name="Rohde M."/>
            <person name="Galperin M.Y."/>
            <person name="Jogler C."/>
        </authorList>
    </citation>
    <scope>NUCLEOTIDE SEQUENCE [LARGE SCALE GENOMIC DNA]</scope>
    <source>
        <strain evidence="1 2">OJF2</strain>
        <plasmid evidence="2">pojf2_1</plasmid>
    </source>
</reference>
<keyword evidence="2" id="KW-1185">Reference proteome</keyword>